<dbReference type="InterPro" id="IPR019734">
    <property type="entry name" value="TPR_rpt"/>
</dbReference>
<dbReference type="SUPFAM" id="SSF48452">
    <property type="entry name" value="TPR-like"/>
    <property type="match status" value="1"/>
</dbReference>
<dbReference type="SUPFAM" id="SSF103088">
    <property type="entry name" value="OmpA-like"/>
    <property type="match status" value="1"/>
</dbReference>
<dbReference type="PANTHER" id="PTHR30329">
    <property type="entry name" value="STATOR ELEMENT OF FLAGELLAR MOTOR COMPLEX"/>
    <property type="match status" value="1"/>
</dbReference>
<dbReference type="Gene3D" id="1.25.40.10">
    <property type="entry name" value="Tetratricopeptide repeat domain"/>
    <property type="match status" value="1"/>
</dbReference>
<evidence type="ECO:0000256" key="6">
    <source>
        <dbReference type="SAM" id="SignalP"/>
    </source>
</evidence>
<dbReference type="PRINTS" id="PR01021">
    <property type="entry name" value="OMPADOMAIN"/>
</dbReference>
<feature type="domain" description="OmpA-like" evidence="7">
    <location>
        <begin position="594"/>
        <end position="712"/>
    </location>
</feature>
<dbReference type="SUPFAM" id="SSF82171">
    <property type="entry name" value="DPP6 N-terminal domain-like"/>
    <property type="match status" value="1"/>
</dbReference>
<dbReference type="InterPro" id="IPR006665">
    <property type="entry name" value="OmpA-like"/>
</dbReference>
<reference evidence="9" key="1">
    <citation type="journal article" date="2019" name="Int. J. Syst. Evol. Microbiol.">
        <title>The Global Catalogue of Microorganisms (GCM) 10K type strain sequencing project: providing services to taxonomists for standard genome sequencing and annotation.</title>
        <authorList>
            <consortium name="The Broad Institute Genomics Platform"/>
            <consortium name="The Broad Institute Genome Sequencing Center for Infectious Disease"/>
            <person name="Wu L."/>
            <person name="Ma J."/>
        </authorList>
    </citation>
    <scope>NUCLEOTIDE SEQUENCE [LARGE SCALE GENOMIC DNA]</scope>
    <source>
        <strain evidence="9">JCM 16545</strain>
    </source>
</reference>
<dbReference type="PROSITE" id="PS51123">
    <property type="entry name" value="OMPA_2"/>
    <property type="match status" value="1"/>
</dbReference>
<comment type="subcellular location">
    <subcellularLocation>
        <location evidence="1">Cell outer membrane</location>
    </subcellularLocation>
</comment>
<keyword evidence="4" id="KW-0802">TPR repeat</keyword>
<dbReference type="RefSeq" id="WP_229959017.1">
    <property type="nucleotide sequence ID" value="NZ_JAJJWI010000004.1"/>
</dbReference>
<evidence type="ECO:0000256" key="1">
    <source>
        <dbReference type="ARBA" id="ARBA00004442"/>
    </source>
</evidence>
<evidence type="ECO:0000256" key="4">
    <source>
        <dbReference type="PROSITE-ProRule" id="PRU00339"/>
    </source>
</evidence>
<feature type="signal peptide" evidence="6">
    <location>
        <begin position="1"/>
        <end position="21"/>
    </location>
</feature>
<dbReference type="CDD" id="cd07185">
    <property type="entry name" value="OmpA_C-like"/>
    <property type="match status" value="1"/>
</dbReference>
<evidence type="ECO:0000313" key="8">
    <source>
        <dbReference type="EMBL" id="MFD2068655.1"/>
    </source>
</evidence>
<dbReference type="Proteomes" id="UP001597369">
    <property type="component" value="Unassembled WGS sequence"/>
</dbReference>
<keyword evidence="9" id="KW-1185">Reference proteome</keyword>
<proteinExistence type="predicted"/>
<feature type="repeat" description="TPR" evidence="4">
    <location>
        <begin position="20"/>
        <end position="53"/>
    </location>
</feature>
<dbReference type="Pfam" id="PF00691">
    <property type="entry name" value="OmpA"/>
    <property type="match status" value="1"/>
</dbReference>
<dbReference type="InterPro" id="IPR011990">
    <property type="entry name" value="TPR-like_helical_dom_sf"/>
</dbReference>
<dbReference type="Gene3D" id="3.30.1330.60">
    <property type="entry name" value="OmpA-like domain"/>
    <property type="match status" value="1"/>
</dbReference>
<keyword evidence="2 5" id="KW-0472">Membrane</keyword>
<dbReference type="Pfam" id="PF14559">
    <property type="entry name" value="TPR_19"/>
    <property type="match status" value="1"/>
</dbReference>
<evidence type="ECO:0000256" key="2">
    <source>
        <dbReference type="ARBA" id="ARBA00023136"/>
    </source>
</evidence>
<feature type="chain" id="PRO_5047423253" evidence="6">
    <location>
        <begin position="22"/>
        <end position="714"/>
    </location>
</feature>
<sequence>MKKRYLLPALLLMAYSVVGQAPKYKKADKYFKAYQFAEAAQAYEKALKSEPDNAIVMAKLVQCYVKLENTERAEFWLNKAMDAPLTDASYYRELAALLAVNGRYTEAGLLYEKAVTANDEESVKWLQAYKNLNTFYEDSLLYKVNKVSFNSGFSDFSPAFYDNGIVFSSSRSNKGKGNKPEKNYTGFIDLFYAAADAVRPIPFSTELNSKYHEGPLSFNATQDTVYFTRSNFHKKPIFNREGVNNLKIYYAVLKDEKWQNIQALPLNNEHYSVGHPALADSHTLYFASDKPGGYGGTDLYKIIKVGGVWQPPVNLGPEVNTIGNEVFPFVDEKGELFFASTGHPGLGGLDIFYAPKEGDNFKKAENVGYPVNTPGDDFGLIVKGDAGYYSSNYKSAYDDIYTFKATRNKQLVLLAVNQEGKPLSNVQLNISLADAVPGKTVTLESSPSTIDWAYGEMSRLTVSKRGYVTSEVNFAKEDFFRYKALDTVRIVMPEKVAPNGDRLVQVTLIDEEGVAILGGKVELTDVNTGSKEVHVVRGDGSVAAVLHSGKSYRLRGIRQGYNDAVLNISGHRMNEIIAENELNLRLKAKELFASLKVGETIELEIEYDLDKADIRPDAVQLLDNLVAYMQKYPGVQVELGAHTDSRGTSVYNHALSQRRAEAAVAYVASKGVGQNRMVAVGYGESQLKVSNAKAEAQHQVNRRTTVTILSNSGL</sequence>
<dbReference type="PANTHER" id="PTHR30329:SF21">
    <property type="entry name" value="LIPOPROTEIN YIAD-RELATED"/>
    <property type="match status" value="1"/>
</dbReference>
<comment type="caution">
    <text evidence="8">The sequence shown here is derived from an EMBL/GenBank/DDBJ whole genome shotgun (WGS) entry which is preliminary data.</text>
</comment>
<dbReference type="PROSITE" id="PS50005">
    <property type="entry name" value="TPR"/>
    <property type="match status" value="1"/>
</dbReference>
<organism evidence="8 9">
    <name type="scientific">Pontibacter silvestris</name>
    <dbReference type="NCBI Taxonomy" id="2305183"/>
    <lineage>
        <taxon>Bacteria</taxon>
        <taxon>Pseudomonadati</taxon>
        <taxon>Bacteroidota</taxon>
        <taxon>Cytophagia</taxon>
        <taxon>Cytophagales</taxon>
        <taxon>Hymenobacteraceae</taxon>
        <taxon>Pontibacter</taxon>
    </lineage>
</organism>
<name>A0ABW4X3S6_9BACT</name>
<protein>
    <submittedName>
        <fullName evidence="8">OmpA family protein</fullName>
    </submittedName>
</protein>
<dbReference type="EMBL" id="JBHUHV010000054">
    <property type="protein sequence ID" value="MFD2068655.1"/>
    <property type="molecule type" value="Genomic_DNA"/>
</dbReference>
<keyword evidence="6" id="KW-0732">Signal</keyword>
<dbReference type="InterPro" id="IPR036737">
    <property type="entry name" value="OmpA-like_sf"/>
</dbReference>
<gene>
    <name evidence="8" type="ORF">ACFSKU_17330</name>
</gene>
<evidence type="ECO:0000313" key="9">
    <source>
        <dbReference type="Proteomes" id="UP001597369"/>
    </source>
</evidence>
<evidence type="ECO:0000256" key="3">
    <source>
        <dbReference type="ARBA" id="ARBA00023237"/>
    </source>
</evidence>
<keyword evidence="3" id="KW-0998">Cell outer membrane</keyword>
<dbReference type="InterPro" id="IPR050330">
    <property type="entry name" value="Bact_OuterMem_StrucFunc"/>
</dbReference>
<evidence type="ECO:0000259" key="7">
    <source>
        <dbReference type="PROSITE" id="PS51123"/>
    </source>
</evidence>
<accession>A0ABW4X3S6</accession>
<dbReference type="InterPro" id="IPR006664">
    <property type="entry name" value="OMP_bac"/>
</dbReference>
<evidence type="ECO:0000256" key="5">
    <source>
        <dbReference type="PROSITE-ProRule" id="PRU00473"/>
    </source>
</evidence>